<dbReference type="GO" id="GO:0003677">
    <property type="term" value="F:DNA binding"/>
    <property type="evidence" value="ECO:0007669"/>
    <property type="project" value="InterPro"/>
</dbReference>
<feature type="domain" description="HTH cro/C1-type" evidence="1">
    <location>
        <begin position="57"/>
        <end position="86"/>
    </location>
</feature>
<dbReference type="Pfam" id="PF13560">
    <property type="entry name" value="HTH_31"/>
    <property type="match status" value="1"/>
</dbReference>
<name>A4JVI9_BURVG</name>
<dbReference type="PROSITE" id="PS50943">
    <property type="entry name" value="HTH_CROC1"/>
    <property type="match status" value="1"/>
</dbReference>
<organism evidence="2 3">
    <name type="scientific">Burkholderia vietnamiensis (strain G4 / LMG 22486)</name>
    <name type="common">Burkholderia cepacia (strain R1808)</name>
    <dbReference type="NCBI Taxonomy" id="269482"/>
    <lineage>
        <taxon>Bacteria</taxon>
        <taxon>Pseudomonadati</taxon>
        <taxon>Pseudomonadota</taxon>
        <taxon>Betaproteobacteria</taxon>
        <taxon>Burkholderiales</taxon>
        <taxon>Burkholderiaceae</taxon>
        <taxon>Burkholderia</taxon>
        <taxon>Burkholderia cepacia complex</taxon>
    </lineage>
</organism>
<dbReference type="EMBL" id="CP000619">
    <property type="protein sequence ID" value="ABO60292.1"/>
    <property type="molecule type" value="Genomic_DNA"/>
</dbReference>
<reference evidence="2 3" key="1">
    <citation type="submission" date="2007-03" db="EMBL/GenBank/DDBJ databases">
        <title>Complete sequence of plasmid pBVIE03 of Burkholderia vietnamiensis G4.</title>
        <authorList>
            <consortium name="US DOE Joint Genome Institute"/>
            <person name="Copeland A."/>
            <person name="Lucas S."/>
            <person name="Lapidus A."/>
            <person name="Barry K."/>
            <person name="Detter J.C."/>
            <person name="Glavina del Rio T."/>
            <person name="Hammon N."/>
            <person name="Israni S."/>
            <person name="Dalin E."/>
            <person name="Tice H."/>
            <person name="Pitluck S."/>
            <person name="Chain P."/>
            <person name="Malfatti S."/>
            <person name="Shin M."/>
            <person name="Vergez L."/>
            <person name="Schmutz J."/>
            <person name="Larimer F."/>
            <person name="Land M."/>
            <person name="Hauser L."/>
            <person name="Kyrpides N."/>
            <person name="Tiedje J."/>
            <person name="Richardson P."/>
        </authorList>
    </citation>
    <scope>NUCLEOTIDE SEQUENCE [LARGE SCALE GENOMIC DNA]</scope>
    <source>
        <strain evidence="3">G4 / LMG 22486</strain>
        <plasmid evidence="2 3">pBVIE03</plasmid>
    </source>
</reference>
<geneLocation type="plasmid" evidence="2 3">
    <name>pBVIE03</name>
</geneLocation>
<dbReference type="KEGG" id="bvi:Bcep1808_7415"/>
<protein>
    <recommendedName>
        <fullName evidence="1">HTH cro/C1-type domain-containing protein</fullName>
    </recommendedName>
</protein>
<dbReference type="Gene3D" id="1.10.260.40">
    <property type="entry name" value="lambda repressor-like DNA-binding domains"/>
    <property type="match status" value="1"/>
</dbReference>
<evidence type="ECO:0000313" key="3">
    <source>
        <dbReference type="Proteomes" id="UP000002287"/>
    </source>
</evidence>
<sequence>MRFWVSPKSLEICSILVKLKTTRHFFEFIVKKALHADLLPFEAEEVVTSLGETVTLARRAREWTQADLASKMGASVNTVVNIEKGRPSVAFGQVLNALWALDLLGGLRESLRPEDVPDIKRAAMRRFKRSSRGAHG</sequence>
<evidence type="ECO:0000259" key="1">
    <source>
        <dbReference type="PROSITE" id="PS50943"/>
    </source>
</evidence>
<dbReference type="CDD" id="cd00093">
    <property type="entry name" value="HTH_XRE"/>
    <property type="match status" value="1"/>
</dbReference>
<dbReference type="AlphaFoldDB" id="A4JVI9"/>
<dbReference type="SUPFAM" id="SSF47413">
    <property type="entry name" value="lambda repressor-like DNA-binding domains"/>
    <property type="match status" value="1"/>
</dbReference>
<accession>A4JVI9</accession>
<gene>
    <name evidence="2" type="ordered locus">Bcep1808_7415</name>
</gene>
<evidence type="ECO:0000313" key="2">
    <source>
        <dbReference type="EMBL" id="ABO60292.1"/>
    </source>
</evidence>
<dbReference type="HOGENOM" id="CLU_1871547_0_0_4"/>
<dbReference type="InterPro" id="IPR001387">
    <property type="entry name" value="Cro/C1-type_HTH"/>
</dbReference>
<dbReference type="Proteomes" id="UP000002287">
    <property type="component" value="Plasmid pBVIE03"/>
</dbReference>
<proteinExistence type="predicted"/>
<keyword evidence="2" id="KW-0614">Plasmid</keyword>
<dbReference type="InterPro" id="IPR010982">
    <property type="entry name" value="Lambda_DNA-bd_dom_sf"/>
</dbReference>